<dbReference type="InterPro" id="IPR001128">
    <property type="entry name" value="Cyt_P450"/>
</dbReference>
<dbReference type="GO" id="GO:0020037">
    <property type="term" value="F:heme binding"/>
    <property type="evidence" value="ECO:0007669"/>
    <property type="project" value="InterPro"/>
</dbReference>
<dbReference type="OrthoDB" id="1844152at2759"/>
<dbReference type="Gene3D" id="1.10.630.10">
    <property type="entry name" value="Cytochrome P450"/>
    <property type="match status" value="1"/>
</dbReference>
<dbReference type="GO" id="GO:0005506">
    <property type="term" value="F:iron ion binding"/>
    <property type="evidence" value="ECO:0007669"/>
    <property type="project" value="InterPro"/>
</dbReference>
<dbReference type="PRINTS" id="PR00465">
    <property type="entry name" value="EP450IV"/>
</dbReference>
<evidence type="ECO:0000256" key="7">
    <source>
        <dbReference type="ARBA" id="ARBA00023033"/>
    </source>
</evidence>
<keyword evidence="11" id="KW-0472">Membrane</keyword>
<keyword evidence="4 8" id="KW-0479">Metal-binding</keyword>
<keyword evidence="7 9" id="KW-0503">Monooxygenase</keyword>
<keyword evidence="6 8" id="KW-0408">Iron</keyword>
<dbReference type="EMBL" id="JAFJYH010000393">
    <property type="protein sequence ID" value="KAG4412269.1"/>
    <property type="molecule type" value="Genomic_DNA"/>
</dbReference>
<dbReference type="InterPro" id="IPR002403">
    <property type="entry name" value="Cyt_P450_E_grp-IV"/>
</dbReference>
<feature type="binding site" description="axial binding residue" evidence="8">
    <location>
        <position position="562"/>
    </location>
    <ligand>
        <name>heme</name>
        <dbReference type="ChEBI" id="CHEBI:30413"/>
    </ligand>
    <ligandPart>
        <name>Fe</name>
        <dbReference type="ChEBI" id="CHEBI:18248"/>
    </ligandPart>
</feature>
<dbReference type="SUPFAM" id="SSF48264">
    <property type="entry name" value="Cytochrome P450"/>
    <property type="match status" value="1"/>
</dbReference>
<comment type="similarity">
    <text evidence="2 9">Belongs to the cytochrome P450 family.</text>
</comment>
<name>A0A8H7T2H4_9HELO</name>
<proteinExistence type="inferred from homology"/>
<dbReference type="AlphaFoldDB" id="A0A8H7T2H4"/>
<keyword evidence="3 8" id="KW-0349">Heme</keyword>
<reference evidence="12" key="1">
    <citation type="submission" date="2021-02" db="EMBL/GenBank/DDBJ databases">
        <title>Genome sequence Cadophora malorum strain M34.</title>
        <authorList>
            <person name="Stefanovic E."/>
            <person name="Vu D."/>
            <person name="Scully C."/>
            <person name="Dijksterhuis J."/>
            <person name="Roader J."/>
            <person name="Houbraken J."/>
        </authorList>
    </citation>
    <scope>NUCLEOTIDE SEQUENCE</scope>
    <source>
        <strain evidence="12">M34</strain>
    </source>
</reference>
<dbReference type="InterPro" id="IPR036396">
    <property type="entry name" value="Cyt_P450_sf"/>
</dbReference>
<evidence type="ECO:0008006" key="14">
    <source>
        <dbReference type="Google" id="ProtNLM"/>
    </source>
</evidence>
<evidence type="ECO:0000256" key="2">
    <source>
        <dbReference type="ARBA" id="ARBA00010617"/>
    </source>
</evidence>
<accession>A0A8H7T2H4</accession>
<dbReference type="PANTHER" id="PTHR46206:SF1">
    <property type="entry name" value="P450, PUTATIVE (EUROFUNG)-RELATED"/>
    <property type="match status" value="1"/>
</dbReference>
<evidence type="ECO:0000256" key="8">
    <source>
        <dbReference type="PIRSR" id="PIRSR602403-1"/>
    </source>
</evidence>
<evidence type="ECO:0000256" key="9">
    <source>
        <dbReference type="RuleBase" id="RU000461"/>
    </source>
</evidence>
<evidence type="ECO:0000313" key="12">
    <source>
        <dbReference type="EMBL" id="KAG4412269.1"/>
    </source>
</evidence>
<dbReference type="PROSITE" id="PS00086">
    <property type="entry name" value="CYTOCHROME_P450"/>
    <property type="match status" value="1"/>
</dbReference>
<evidence type="ECO:0000256" key="10">
    <source>
        <dbReference type="SAM" id="MobiDB-lite"/>
    </source>
</evidence>
<gene>
    <name evidence="12" type="ORF">IFR04_014595</name>
</gene>
<evidence type="ECO:0000256" key="4">
    <source>
        <dbReference type="ARBA" id="ARBA00022723"/>
    </source>
</evidence>
<evidence type="ECO:0000256" key="1">
    <source>
        <dbReference type="ARBA" id="ARBA00001971"/>
    </source>
</evidence>
<organism evidence="12 13">
    <name type="scientific">Cadophora malorum</name>
    <dbReference type="NCBI Taxonomy" id="108018"/>
    <lineage>
        <taxon>Eukaryota</taxon>
        <taxon>Fungi</taxon>
        <taxon>Dikarya</taxon>
        <taxon>Ascomycota</taxon>
        <taxon>Pezizomycotina</taxon>
        <taxon>Leotiomycetes</taxon>
        <taxon>Helotiales</taxon>
        <taxon>Ploettnerulaceae</taxon>
        <taxon>Cadophora</taxon>
    </lineage>
</organism>
<dbReference type="PANTHER" id="PTHR46206">
    <property type="entry name" value="CYTOCHROME P450"/>
    <property type="match status" value="1"/>
</dbReference>
<dbReference type="Pfam" id="PF00067">
    <property type="entry name" value="p450"/>
    <property type="match status" value="1"/>
</dbReference>
<keyword evidence="5 9" id="KW-0560">Oxidoreductase</keyword>
<evidence type="ECO:0000256" key="3">
    <source>
        <dbReference type="ARBA" id="ARBA00022617"/>
    </source>
</evidence>
<comment type="caution">
    <text evidence="12">The sequence shown here is derived from an EMBL/GenBank/DDBJ whole genome shotgun (WGS) entry which is preliminary data.</text>
</comment>
<feature type="transmembrane region" description="Helical" evidence="11">
    <location>
        <begin position="98"/>
        <end position="121"/>
    </location>
</feature>
<keyword evidence="11" id="KW-0812">Transmembrane</keyword>
<comment type="cofactor">
    <cofactor evidence="1 8">
        <name>heme</name>
        <dbReference type="ChEBI" id="CHEBI:30413"/>
    </cofactor>
</comment>
<dbReference type="InterPro" id="IPR017972">
    <property type="entry name" value="Cyt_P450_CS"/>
</dbReference>
<evidence type="ECO:0000256" key="6">
    <source>
        <dbReference type="ARBA" id="ARBA00023004"/>
    </source>
</evidence>
<feature type="region of interest" description="Disordered" evidence="10">
    <location>
        <begin position="1"/>
        <end position="22"/>
    </location>
</feature>
<dbReference type="GO" id="GO:0004497">
    <property type="term" value="F:monooxygenase activity"/>
    <property type="evidence" value="ECO:0007669"/>
    <property type="project" value="UniProtKB-KW"/>
</dbReference>
<dbReference type="GO" id="GO:0016705">
    <property type="term" value="F:oxidoreductase activity, acting on paired donors, with incorporation or reduction of molecular oxygen"/>
    <property type="evidence" value="ECO:0007669"/>
    <property type="project" value="InterPro"/>
</dbReference>
<dbReference type="Proteomes" id="UP000664132">
    <property type="component" value="Unassembled WGS sequence"/>
</dbReference>
<keyword evidence="11" id="KW-1133">Transmembrane helix</keyword>
<evidence type="ECO:0000313" key="13">
    <source>
        <dbReference type="Proteomes" id="UP000664132"/>
    </source>
</evidence>
<keyword evidence="13" id="KW-1185">Reference proteome</keyword>
<evidence type="ECO:0000256" key="5">
    <source>
        <dbReference type="ARBA" id="ARBA00023002"/>
    </source>
</evidence>
<dbReference type="CDD" id="cd11041">
    <property type="entry name" value="CYP503A1-like"/>
    <property type="match status" value="1"/>
</dbReference>
<protein>
    <recommendedName>
        <fullName evidence="14">Cytochrome P450</fullName>
    </recommendedName>
</protein>
<evidence type="ECO:0000256" key="11">
    <source>
        <dbReference type="SAM" id="Phobius"/>
    </source>
</evidence>
<sequence length="618" mass="70367">MWVDIDSTRATRRTGDHSEGSLDCRHRQRDASLLVWSERGKSPFARQVRVEYHFFGLAGLGAPFSGQNNRIDSRRTREPGQQAAMFSNPLKLYEKTMAIAQMVAVFVAAFVILTFSHNYYYRFFSRRSLPKSLPWIGVDDGLFSRARTTARTLFQTRDLILEGYEKYSKKNRPFVLPNVTTGPEVILPMSQMEWLLHQPDNILSQNEVNRQFLQADYTMLHPRVVTDTVHDDVIRKELTKLLGEYTEDVQDEIDFAFRKVWGVNTNDWIEVPAYHTMLDVIGRISNRVLVGLPLCRDEDYLKPSKEFARLVVVQGAAISFFPQIFKPFVAPLINFFDTQRYRRCAKYIVPLIKLRNSAPIGDEKKKNDYVQWSIDHSHRKNDPSERTPDTISRRLNVMGFAAIQSSAITLTNLILDLGASPQITTYLSIIRNEVLAELSAERGIWSKAALARMVTLDSTLRESLRMWGFVSRGVLKEVSKKDGVTLPSGEHLPRGTKVGIHAYPVHHDETYYKDAYTFNPMRFCTQGEDLVHGPADFGKNKGVALVTTSSAFMPFSHGRHACPGRFFASQQLKLVLAYIALSYDIQPIAARPPNDWFVGSQGPPLEVKVCIRRRPGTV</sequence>